<comment type="function">
    <text evidence="7">Required for the formation of a threonylcarbamoyl group on adenosine at position 37 (t(6)A37) in tRNAs that read codons beginning with adenine. Is involved in the transfer of the threonylcarbamoyl moiety of threonylcarbamoyl-AMP (TC-AMP) to the N6 group of A37, together with TsaE and TsaB. TsaD likely plays a direct catalytic role in this reaction.</text>
</comment>
<dbReference type="OrthoDB" id="9806197at2"/>
<organism evidence="9 10">
    <name type="scientific">Blattabacterium cuenoti STAT</name>
    <dbReference type="NCBI Taxonomy" id="1457030"/>
    <lineage>
        <taxon>Bacteria</taxon>
        <taxon>Pseudomonadati</taxon>
        <taxon>Bacteroidota</taxon>
        <taxon>Flavobacteriia</taxon>
        <taxon>Flavobacteriales</taxon>
        <taxon>Blattabacteriaceae</taxon>
        <taxon>Blattabacterium</taxon>
    </lineage>
</organism>
<dbReference type="Proteomes" id="UP000263619">
    <property type="component" value="Chromosome"/>
</dbReference>
<evidence type="ECO:0000259" key="8">
    <source>
        <dbReference type="Pfam" id="PF00814"/>
    </source>
</evidence>
<dbReference type="RefSeq" id="WP_119305809.1">
    <property type="nucleotide sequence ID" value="NZ_AP014608.1"/>
</dbReference>
<reference evidence="9 10" key="1">
    <citation type="submission" date="2014-06" db="EMBL/GenBank/DDBJ databases">
        <title>Genome sequence of the intracellular symbiont Blattabacterium cuenoti, strain STAT from the wood feeding cockroach Salganea taiwanensis taiwanensis.</title>
        <authorList>
            <person name="Kinjo Y."/>
            <person name="Ohkuma M."/>
            <person name="Tokuda G."/>
        </authorList>
    </citation>
    <scope>NUCLEOTIDE SEQUENCE [LARGE SCALE GENOMIC DNA]</scope>
    <source>
        <strain evidence="9 10">STAT</strain>
    </source>
</reference>
<dbReference type="CDD" id="cd24133">
    <property type="entry name" value="ASKHA_NBD_TsaD_bac"/>
    <property type="match status" value="1"/>
</dbReference>
<dbReference type="EC" id="2.3.1.234" evidence="7"/>
<dbReference type="GO" id="GO:0005737">
    <property type="term" value="C:cytoplasm"/>
    <property type="evidence" value="ECO:0007669"/>
    <property type="project" value="UniProtKB-SubCell"/>
</dbReference>
<dbReference type="HAMAP" id="MF_01445">
    <property type="entry name" value="TsaD"/>
    <property type="match status" value="1"/>
</dbReference>
<accession>A0A224AJ93</accession>
<comment type="similarity">
    <text evidence="7">Belongs to the KAE1 / TsaD family.</text>
</comment>
<keyword evidence="5 7" id="KW-0012">Acyltransferase</keyword>
<comment type="cofactor">
    <cofactor evidence="7">
        <name>Fe(2+)</name>
        <dbReference type="ChEBI" id="CHEBI:29033"/>
    </cofactor>
    <text evidence="7">Binds 1 Fe(2+) ion per subunit.</text>
</comment>
<dbReference type="GO" id="GO:0006508">
    <property type="term" value="P:proteolysis"/>
    <property type="evidence" value="ECO:0007669"/>
    <property type="project" value="UniProtKB-KW"/>
</dbReference>
<evidence type="ECO:0000256" key="4">
    <source>
        <dbReference type="ARBA" id="ARBA00023004"/>
    </source>
</evidence>
<feature type="binding site" evidence="7">
    <location>
        <position position="187"/>
    </location>
    <ligand>
        <name>substrate</name>
    </ligand>
</feature>
<evidence type="ECO:0000256" key="7">
    <source>
        <dbReference type="HAMAP-Rule" id="MF_01445"/>
    </source>
</evidence>
<dbReference type="AlphaFoldDB" id="A0A224AJ93"/>
<evidence type="ECO:0000256" key="6">
    <source>
        <dbReference type="ARBA" id="ARBA00048117"/>
    </source>
</evidence>
<dbReference type="PRINTS" id="PR00789">
    <property type="entry name" value="OSIALOPTASE"/>
</dbReference>
<dbReference type="GO" id="GO:0008233">
    <property type="term" value="F:peptidase activity"/>
    <property type="evidence" value="ECO:0007669"/>
    <property type="project" value="UniProtKB-KW"/>
</dbReference>
<feature type="domain" description="Gcp-like" evidence="8">
    <location>
        <begin position="26"/>
        <end position="317"/>
    </location>
</feature>
<evidence type="ECO:0000313" key="9">
    <source>
        <dbReference type="EMBL" id="BBA16972.1"/>
    </source>
</evidence>
<evidence type="ECO:0000256" key="5">
    <source>
        <dbReference type="ARBA" id="ARBA00023315"/>
    </source>
</evidence>
<evidence type="ECO:0000256" key="2">
    <source>
        <dbReference type="ARBA" id="ARBA00022694"/>
    </source>
</evidence>
<gene>
    <name evidence="7" type="primary">tsaD</name>
    <name evidence="9" type="ORF">STAT_026</name>
</gene>
<comment type="subcellular location">
    <subcellularLocation>
        <location evidence="7">Cytoplasm</location>
    </subcellularLocation>
</comment>
<keyword evidence="10" id="KW-1185">Reference proteome</keyword>
<feature type="binding site" evidence="7">
    <location>
        <position position="282"/>
    </location>
    <ligand>
        <name>substrate</name>
    </ligand>
</feature>
<dbReference type="GO" id="GO:0005506">
    <property type="term" value="F:iron ion binding"/>
    <property type="evidence" value="ECO:0007669"/>
    <property type="project" value="UniProtKB-UniRule"/>
</dbReference>
<dbReference type="Pfam" id="PF00814">
    <property type="entry name" value="TsaD"/>
    <property type="match status" value="1"/>
</dbReference>
<dbReference type="NCBIfam" id="TIGR00329">
    <property type="entry name" value="gcp_kae1"/>
    <property type="match status" value="1"/>
</dbReference>
<dbReference type="InterPro" id="IPR000905">
    <property type="entry name" value="Gcp-like_dom"/>
</dbReference>
<evidence type="ECO:0000256" key="3">
    <source>
        <dbReference type="ARBA" id="ARBA00022723"/>
    </source>
</evidence>
<keyword evidence="7" id="KW-0963">Cytoplasm</keyword>
<name>A0A224AJ93_9FLAO</name>
<keyword evidence="3 7" id="KW-0479">Metal-binding</keyword>
<dbReference type="InterPro" id="IPR022450">
    <property type="entry name" value="TsaD"/>
</dbReference>
<feature type="binding site" evidence="7">
    <location>
        <position position="311"/>
    </location>
    <ligand>
        <name>Fe cation</name>
        <dbReference type="ChEBI" id="CHEBI:24875"/>
    </ligand>
</feature>
<dbReference type="GO" id="GO:0061711">
    <property type="term" value="F:tRNA N(6)-L-threonylcarbamoyladenine synthase activity"/>
    <property type="evidence" value="ECO:0007669"/>
    <property type="project" value="UniProtKB-EC"/>
</dbReference>
<keyword evidence="2 7" id="KW-0819">tRNA processing</keyword>
<proteinExistence type="inferred from homology"/>
<dbReference type="NCBIfam" id="TIGR03723">
    <property type="entry name" value="T6A_TsaD_YgjD"/>
    <property type="match status" value="1"/>
</dbReference>
<keyword evidence="9" id="KW-0645">Protease</keyword>
<dbReference type="InterPro" id="IPR017861">
    <property type="entry name" value="KAE1/TsaD"/>
</dbReference>
<keyword evidence="1 7" id="KW-0808">Transferase</keyword>
<dbReference type="SUPFAM" id="SSF53067">
    <property type="entry name" value="Actin-like ATPase domain"/>
    <property type="match status" value="1"/>
</dbReference>
<feature type="binding site" evidence="7">
    <location>
        <begin position="141"/>
        <end position="145"/>
    </location>
    <ligand>
        <name>substrate</name>
    </ligand>
</feature>
<dbReference type="PANTHER" id="PTHR11735:SF6">
    <property type="entry name" value="TRNA N6-ADENOSINE THREONYLCARBAMOYLTRANSFERASE, MITOCHONDRIAL"/>
    <property type="match status" value="1"/>
</dbReference>
<dbReference type="Gene3D" id="3.30.420.40">
    <property type="match status" value="2"/>
</dbReference>
<feature type="binding site" evidence="7">
    <location>
        <position position="113"/>
    </location>
    <ligand>
        <name>Fe cation</name>
        <dbReference type="ChEBI" id="CHEBI:24875"/>
    </ligand>
</feature>
<dbReference type="InterPro" id="IPR043129">
    <property type="entry name" value="ATPase_NBD"/>
</dbReference>
<dbReference type="PANTHER" id="PTHR11735">
    <property type="entry name" value="TRNA N6-ADENOSINE THREONYLCARBAMOYLTRANSFERASE"/>
    <property type="match status" value="1"/>
</dbReference>
<dbReference type="InterPro" id="IPR017860">
    <property type="entry name" value="Peptidase_M22_CS"/>
</dbReference>
<dbReference type="EMBL" id="AP014608">
    <property type="protein sequence ID" value="BBA16972.1"/>
    <property type="molecule type" value="Genomic_DNA"/>
</dbReference>
<keyword evidence="4 7" id="KW-0408">Iron</keyword>
<feature type="binding site" evidence="7">
    <location>
        <position position="191"/>
    </location>
    <ligand>
        <name>substrate</name>
    </ligand>
</feature>
<sequence length="343" mass="38313">MKKKPIIIGIESSCDDTGVSIIQNRKVLSNIIIHQKIHNKYGGVVPELASRLHDQNIARAVQKAIFSAKIHRYQIDAVSFTLGPGLIGPLLVGASFAKSFSMGLDIPLLTVNHVQAHILSHFIQNSNINNSYPEFPFLGLVMSGGHTQIIKVNDFFKMEVLGSTLDDSIGESLDKIARMLGFCYPGGPMVDFFSKNGNEKKFVFSKPKVNGLNFSFSGFKSDVLQFIKKKLKRDNFFLKKNLSDICASIQNIIAEILLDKIEKAILQTGIFRIVLAGGVSANHKIRNSFISFSKKNKEFEIFIPKKEYTTDNGAMIAITGLLKYERNLFDSIHITPYSKFKTF</sequence>
<evidence type="ECO:0000256" key="1">
    <source>
        <dbReference type="ARBA" id="ARBA00022679"/>
    </source>
</evidence>
<dbReference type="FunFam" id="3.30.420.40:FF:000012">
    <property type="entry name" value="tRNA N6-adenosine threonylcarbamoyltransferase"/>
    <property type="match status" value="1"/>
</dbReference>
<protein>
    <recommendedName>
        <fullName evidence="7">tRNA N6-adenosine threonylcarbamoyltransferase</fullName>
        <ecNumber evidence="7">2.3.1.234</ecNumber>
    </recommendedName>
    <alternativeName>
        <fullName evidence="7">N6-L-threonylcarbamoyladenine synthase</fullName>
        <shortName evidence="7">t(6)A synthase</shortName>
    </alternativeName>
    <alternativeName>
        <fullName evidence="7">t(6)A37 threonylcarbamoyladenosine biosynthesis protein TsaD</fullName>
    </alternativeName>
    <alternativeName>
        <fullName evidence="7">tRNA threonylcarbamoyladenosine biosynthesis protein TsaD</fullName>
    </alternativeName>
</protein>
<evidence type="ECO:0000313" key="10">
    <source>
        <dbReference type="Proteomes" id="UP000263619"/>
    </source>
</evidence>
<dbReference type="PROSITE" id="PS01016">
    <property type="entry name" value="GLYCOPROTEASE"/>
    <property type="match status" value="1"/>
</dbReference>
<dbReference type="GO" id="GO:0002949">
    <property type="term" value="P:tRNA threonylcarbamoyladenosine modification"/>
    <property type="evidence" value="ECO:0007669"/>
    <property type="project" value="UniProtKB-UniRule"/>
</dbReference>
<comment type="catalytic activity">
    <reaction evidence="6 7">
        <text>L-threonylcarbamoyladenylate + adenosine(37) in tRNA = N(6)-L-threonylcarbamoyladenosine(37) in tRNA + AMP + H(+)</text>
        <dbReference type="Rhea" id="RHEA:37059"/>
        <dbReference type="Rhea" id="RHEA-COMP:10162"/>
        <dbReference type="Rhea" id="RHEA-COMP:10163"/>
        <dbReference type="ChEBI" id="CHEBI:15378"/>
        <dbReference type="ChEBI" id="CHEBI:73682"/>
        <dbReference type="ChEBI" id="CHEBI:74411"/>
        <dbReference type="ChEBI" id="CHEBI:74418"/>
        <dbReference type="ChEBI" id="CHEBI:456215"/>
        <dbReference type="EC" id="2.3.1.234"/>
    </reaction>
</comment>
<feature type="binding site" evidence="7">
    <location>
        <position position="174"/>
    </location>
    <ligand>
        <name>substrate</name>
    </ligand>
</feature>
<keyword evidence="9" id="KW-0378">Hydrolase</keyword>
<feature type="binding site" evidence="7">
    <location>
        <position position="117"/>
    </location>
    <ligand>
        <name>Fe cation</name>
        <dbReference type="ChEBI" id="CHEBI:24875"/>
    </ligand>
</feature>